<dbReference type="EMBL" id="MLFT02000130">
    <property type="protein sequence ID" value="PHT29272.1"/>
    <property type="molecule type" value="Genomic_DNA"/>
</dbReference>
<evidence type="ECO:0000313" key="1">
    <source>
        <dbReference type="EMBL" id="PHT29272.1"/>
    </source>
</evidence>
<proteinExistence type="predicted"/>
<accession>A0A2G2V8F9</accession>
<organism evidence="1 2">
    <name type="scientific">Capsicum baccatum</name>
    <name type="common">Peruvian pepper</name>
    <dbReference type="NCBI Taxonomy" id="33114"/>
    <lineage>
        <taxon>Eukaryota</taxon>
        <taxon>Viridiplantae</taxon>
        <taxon>Streptophyta</taxon>
        <taxon>Embryophyta</taxon>
        <taxon>Tracheophyta</taxon>
        <taxon>Spermatophyta</taxon>
        <taxon>Magnoliopsida</taxon>
        <taxon>eudicotyledons</taxon>
        <taxon>Gunneridae</taxon>
        <taxon>Pentapetalae</taxon>
        <taxon>asterids</taxon>
        <taxon>lamiids</taxon>
        <taxon>Solanales</taxon>
        <taxon>Solanaceae</taxon>
        <taxon>Solanoideae</taxon>
        <taxon>Capsiceae</taxon>
        <taxon>Capsicum</taxon>
    </lineage>
</organism>
<gene>
    <name evidence="1" type="ORF">CQW23_31144</name>
</gene>
<protein>
    <submittedName>
        <fullName evidence="1">Uncharacterized protein</fullName>
    </submittedName>
</protein>
<sequence length="222" mass="24012">MVIQCSGTDRSHGLACGPSRSWALCGISVQKIGALQTWYQSLRLLAEQVKMMQKFPSAIASLPMSNGCNISPKPAFEKLVLLSQVNVFSFITVVHQNSTCGAAENVGTAAESNDIMHEPVHADRPNAFSNNSSSPSNMGLRQTIDGRIIKKEPVYGGNSPFTFGPHGSYLESRSAMGDASVSSFSSVESNRKPLNEPLLDADTTSFGFLGEMPQFWFLKLDC</sequence>
<name>A0A2G2V8F9_CAPBA</name>
<evidence type="ECO:0000313" key="2">
    <source>
        <dbReference type="Proteomes" id="UP000224567"/>
    </source>
</evidence>
<dbReference type="AlphaFoldDB" id="A0A2G2V8F9"/>
<dbReference type="STRING" id="33114.A0A2G2V8F9"/>
<keyword evidence="2" id="KW-1185">Reference proteome</keyword>
<dbReference type="Proteomes" id="UP000224567">
    <property type="component" value="Unassembled WGS sequence"/>
</dbReference>
<dbReference type="OrthoDB" id="1620396at2759"/>
<reference evidence="1 2" key="1">
    <citation type="journal article" date="2017" name="Genome Biol.">
        <title>New reference genome sequences of hot pepper reveal the massive evolution of plant disease-resistance genes by retroduplication.</title>
        <authorList>
            <person name="Kim S."/>
            <person name="Park J."/>
            <person name="Yeom S.I."/>
            <person name="Kim Y.M."/>
            <person name="Seo E."/>
            <person name="Kim K.T."/>
            <person name="Kim M.S."/>
            <person name="Lee J.M."/>
            <person name="Cheong K."/>
            <person name="Shin H.S."/>
            <person name="Kim S.B."/>
            <person name="Han K."/>
            <person name="Lee J."/>
            <person name="Park M."/>
            <person name="Lee H.A."/>
            <person name="Lee H.Y."/>
            <person name="Lee Y."/>
            <person name="Oh S."/>
            <person name="Lee J.H."/>
            <person name="Choi E."/>
            <person name="Choi E."/>
            <person name="Lee S.E."/>
            <person name="Jeon J."/>
            <person name="Kim H."/>
            <person name="Choi G."/>
            <person name="Song H."/>
            <person name="Lee J."/>
            <person name="Lee S.C."/>
            <person name="Kwon J.K."/>
            <person name="Lee H.Y."/>
            <person name="Koo N."/>
            <person name="Hong Y."/>
            <person name="Kim R.W."/>
            <person name="Kang W.H."/>
            <person name="Huh J.H."/>
            <person name="Kang B.C."/>
            <person name="Yang T.J."/>
            <person name="Lee Y.H."/>
            <person name="Bennetzen J.L."/>
            <person name="Choi D."/>
        </authorList>
    </citation>
    <scope>NUCLEOTIDE SEQUENCE [LARGE SCALE GENOMIC DNA]</scope>
    <source>
        <strain evidence="2">cv. PBC81</strain>
    </source>
</reference>
<reference evidence="2" key="2">
    <citation type="journal article" date="2017" name="J. Anim. Genet.">
        <title>Multiple reference genome sequences of hot pepper reveal the massive evolution of plant disease resistance genes by retroduplication.</title>
        <authorList>
            <person name="Kim S."/>
            <person name="Park J."/>
            <person name="Yeom S.-I."/>
            <person name="Kim Y.-M."/>
            <person name="Seo E."/>
            <person name="Kim K.-T."/>
            <person name="Kim M.-S."/>
            <person name="Lee J.M."/>
            <person name="Cheong K."/>
            <person name="Shin H.-S."/>
            <person name="Kim S.-B."/>
            <person name="Han K."/>
            <person name="Lee J."/>
            <person name="Park M."/>
            <person name="Lee H.-A."/>
            <person name="Lee H.-Y."/>
            <person name="Lee Y."/>
            <person name="Oh S."/>
            <person name="Lee J.H."/>
            <person name="Choi E."/>
            <person name="Choi E."/>
            <person name="Lee S.E."/>
            <person name="Jeon J."/>
            <person name="Kim H."/>
            <person name="Choi G."/>
            <person name="Song H."/>
            <person name="Lee J."/>
            <person name="Lee S.-C."/>
            <person name="Kwon J.-K."/>
            <person name="Lee H.-Y."/>
            <person name="Koo N."/>
            <person name="Hong Y."/>
            <person name="Kim R.W."/>
            <person name="Kang W.-H."/>
            <person name="Huh J.H."/>
            <person name="Kang B.-C."/>
            <person name="Yang T.-J."/>
            <person name="Lee Y.-H."/>
            <person name="Bennetzen J.L."/>
            <person name="Choi D."/>
        </authorList>
    </citation>
    <scope>NUCLEOTIDE SEQUENCE [LARGE SCALE GENOMIC DNA]</scope>
    <source>
        <strain evidence="2">cv. PBC81</strain>
    </source>
</reference>
<comment type="caution">
    <text evidence="1">The sequence shown here is derived from an EMBL/GenBank/DDBJ whole genome shotgun (WGS) entry which is preliminary data.</text>
</comment>